<dbReference type="PANTHER" id="PTHR15346">
    <property type="entry name" value="DYNACTIN SUBUNIT"/>
    <property type="match status" value="1"/>
</dbReference>
<dbReference type="InterPro" id="IPR028133">
    <property type="entry name" value="Dynamitin"/>
</dbReference>
<dbReference type="GO" id="GO:0007017">
    <property type="term" value="P:microtubule-based process"/>
    <property type="evidence" value="ECO:0007669"/>
    <property type="project" value="InterPro"/>
</dbReference>
<dbReference type="GO" id="GO:0005737">
    <property type="term" value="C:cytoplasm"/>
    <property type="evidence" value="ECO:0007669"/>
    <property type="project" value="UniProtKB-SubCell"/>
</dbReference>
<reference evidence="5" key="1">
    <citation type="submission" date="2019-10" db="EMBL/GenBank/DDBJ databases">
        <title>Bird 10,000 Genomes (B10K) Project - Family phase.</title>
        <authorList>
            <person name="Zhang G."/>
        </authorList>
    </citation>
    <scope>NUCLEOTIDE SEQUENCE</scope>
    <source>
        <strain evidence="5">B10K-DU-002-57</strain>
        <tissue evidence="5">Muscle</tissue>
    </source>
</reference>
<keyword evidence="6" id="KW-1185">Reference proteome</keyword>
<keyword evidence="4" id="KW-0243">Dynein</keyword>
<evidence type="ECO:0000313" key="6">
    <source>
        <dbReference type="Proteomes" id="UP000614263"/>
    </source>
</evidence>
<evidence type="ECO:0000313" key="5">
    <source>
        <dbReference type="EMBL" id="NXP59866.1"/>
    </source>
</evidence>
<gene>
    <name evidence="5" type="primary">Dctn2</name>
    <name evidence="5" type="ORF">CHLCYA_R10437</name>
</gene>
<evidence type="ECO:0000256" key="2">
    <source>
        <dbReference type="ARBA" id="ARBA00006176"/>
    </source>
</evidence>
<evidence type="ECO:0000256" key="4">
    <source>
        <dbReference type="ARBA" id="ARBA00023017"/>
    </source>
</evidence>
<keyword evidence="3" id="KW-0963">Cytoplasm</keyword>
<comment type="similarity">
    <text evidence="2">Belongs to the dynactin subunit 2 family.</text>
</comment>
<feature type="non-terminal residue" evidence="5">
    <location>
        <position position="159"/>
    </location>
</feature>
<evidence type="ECO:0000256" key="3">
    <source>
        <dbReference type="ARBA" id="ARBA00022490"/>
    </source>
</evidence>
<sequence length="159" mass="17434">LGEGLGAKETPQQRFQRLQHEVQELLRDVEQIQSSVKESGAEEELTPMALARQVEVLKQQLLSSHLEKVLGPGAAVDFADPEGALAKRLLQQLEVAKCSKATPGKVPARGSSPATGDAVTFELYWRPEQDQFAQSAKVSELEKRLAQLEAAMRCEPDSQ</sequence>
<comment type="subcellular location">
    <subcellularLocation>
        <location evidence="1">Cytoplasm</location>
    </subcellularLocation>
</comment>
<evidence type="ECO:0000256" key="1">
    <source>
        <dbReference type="ARBA" id="ARBA00004496"/>
    </source>
</evidence>
<protein>
    <submittedName>
        <fullName evidence="5">DCTN2 protein</fullName>
    </submittedName>
</protein>
<dbReference type="GO" id="GO:0030286">
    <property type="term" value="C:dynein complex"/>
    <property type="evidence" value="ECO:0007669"/>
    <property type="project" value="UniProtKB-KW"/>
</dbReference>
<feature type="non-terminal residue" evidence="5">
    <location>
        <position position="1"/>
    </location>
</feature>
<proteinExistence type="inferred from homology"/>
<name>A0A852ASN6_9CORV</name>
<dbReference type="GO" id="GO:0005869">
    <property type="term" value="C:dynactin complex"/>
    <property type="evidence" value="ECO:0007669"/>
    <property type="project" value="InterPro"/>
</dbReference>
<organism evidence="5 6">
    <name type="scientific">Chloropsis cyanopogon</name>
    <dbReference type="NCBI Taxonomy" id="1218682"/>
    <lineage>
        <taxon>Eukaryota</taxon>
        <taxon>Metazoa</taxon>
        <taxon>Chordata</taxon>
        <taxon>Craniata</taxon>
        <taxon>Vertebrata</taxon>
        <taxon>Euteleostomi</taxon>
        <taxon>Archelosauria</taxon>
        <taxon>Archosauria</taxon>
        <taxon>Dinosauria</taxon>
        <taxon>Saurischia</taxon>
        <taxon>Theropoda</taxon>
        <taxon>Coelurosauria</taxon>
        <taxon>Aves</taxon>
        <taxon>Neognathae</taxon>
        <taxon>Neoaves</taxon>
        <taxon>Telluraves</taxon>
        <taxon>Australaves</taxon>
        <taxon>Passeriformes</taxon>
        <taxon>Corvoidea</taxon>
        <taxon>Irenidae</taxon>
        <taxon>Chloropsis</taxon>
    </lineage>
</organism>
<comment type="caution">
    <text evidence="5">The sequence shown here is derived from an EMBL/GenBank/DDBJ whole genome shotgun (WGS) entry which is preliminary data.</text>
</comment>
<dbReference type="Proteomes" id="UP000614263">
    <property type="component" value="Unassembled WGS sequence"/>
</dbReference>
<dbReference type="Pfam" id="PF04912">
    <property type="entry name" value="Dynamitin"/>
    <property type="match status" value="1"/>
</dbReference>
<dbReference type="EMBL" id="WEZZ01009846">
    <property type="protein sequence ID" value="NXP59866.1"/>
    <property type="molecule type" value="Genomic_DNA"/>
</dbReference>
<accession>A0A852ASN6</accession>
<dbReference type="AlphaFoldDB" id="A0A852ASN6"/>